<evidence type="ECO:0000256" key="4">
    <source>
        <dbReference type="SAM" id="Phobius"/>
    </source>
</evidence>
<dbReference type="AlphaFoldDB" id="A0AAF0U840"/>
<dbReference type="InterPro" id="IPR032675">
    <property type="entry name" value="LRR_dom_sf"/>
</dbReference>
<evidence type="ECO:0000313" key="6">
    <source>
        <dbReference type="Proteomes" id="UP001234989"/>
    </source>
</evidence>
<keyword evidence="4" id="KW-1133">Transmembrane helix</keyword>
<dbReference type="SUPFAM" id="SSF52058">
    <property type="entry name" value="L domain-like"/>
    <property type="match status" value="1"/>
</dbReference>
<keyword evidence="4" id="KW-0812">Transmembrane</keyword>
<organism evidence="5 6">
    <name type="scientific">Solanum verrucosum</name>
    <dbReference type="NCBI Taxonomy" id="315347"/>
    <lineage>
        <taxon>Eukaryota</taxon>
        <taxon>Viridiplantae</taxon>
        <taxon>Streptophyta</taxon>
        <taxon>Embryophyta</taxon>
        <taxon>Tracheophyta</taxon>
        <taxon>Spermatophyta</taxon>
        <taxon>Magnoliopsida</taxon>
        <taxon>eudicotyledons</taxon>
        <taxon>Gunneridae</taxon>
        <taxon>Pentapetalae</taxon>
        <taxon>asterids</taxon>
        <taxon>lamiids</taxon>
        <taxon>Solanales</taxon>
        <taxon>Solanaceae</taxon>
        <taxon>Solanoideae</taxon>
        <taxon>Solaneae</taxon>
        <taxon>Solanum</taxon>
    </lineage>
</organism>
<name>A0AAF0U840_SOLVR</name>
<gene>
    <name evidence="5" type="ORF">MTR67_034326</name>
</gene>
<protein>
    <submittedName>
        <fullName evidence="5">Uncharacterized protein</fullName>
    </submittedName>
</protein>
<dbReference type="EMBL" id="CP133619">
    <property type="protein sequence ID" value="WMV40941.1"/>
    <property type="molecule type" value="Genomic_DNA"/>
</dbReference>
<dbReference type="InterPro" id="IPR051502">
    <property type="entry name" value="RLP_Defense_Trigger"/>
</dbReference>
<proteinExistence type="inferred from homology"/>
<keyword evidence="2" id="KW-0433">Leucine-rich repeat</keyword>
<evidence type="ECO:0000256" key="2">
    <source>
        <dbReference type="ARBA" id="ARBA00022614"/>
    </source>
</evidence>
<dbReference type="PANTHER" id="PTHR48062">
    <property type="entry name" value="RECEPTOR-LIKE PROTEIN 14"/>
    <property type="match status" value="1"/>
</dbReference>
<sequence>MTYLSYNRLNGSIPIGLLDLNSLEIFSVAYNNLSGAVPDFKAQFGTFNRSSYEGSPFLCGYPFDSNCGSPKLSNTSKINRGEESSGLVDIQHFYIGFVVSYGAILLGLATALCVNHYWRKAWFRMIEGIDVLFLLFSFGQHCYTGQE</sequence>
<feature type="transmembrane region" description="Helical" evidence="4">
    <location>
        <begin position="93"/>
        <end position="118"/>
    </location>
</feature>
<evidence type="ECO:0000256" key="1">
    <source>
        <dbReference type="ARBA" id="ARBA00009592"/>
    </source>
</evidence>
<keyword evidence="3" id="KW-0677">Repeat</keyword>
<dbReference type="Gene3D" id="3.80.10.10">
    <property type="entry name" value="Ribonuclease Inhibitor"/>
    <property type="match status" value="1"/>
</dbReference>
<keyword evidence="4" id="KW-0472">Membrane</keyword>
<comment type="similarity">
    <text evidence="1">Belongs to the RLP family.</text>
</comment>
<evidence type="ECO:0000256" key="3">
    <source>
        <dbReference type="ARBA" id="ARBA00022737"/>
    </source>
</evidence>
<dbReference type="Proteomes" id="UP001234989">
    <property type="component" value="Chromosome 8"/>
</dbReference>
<evidence type="ECO:0000313" key="5">
    <source>
        <dbReference type="EMBL" id="WMV40941.1"/>
    </source>
</evidence>
<keyword evidence="6" id="KW-1185">Reference proteome</keyword>
<accession>A0AAF0U840</accession>
<reference evidence="5" key="1">
    <citation type="submission" date="2023-08" db="EMBL/GenBank/DDBJ databases">
        <title>A de novo genome assembly of Solanum verrucosum Schlechtendal, a Mexican diploid species geographically isolated from the other diploid A-genome species in potato relatives.</title>
        <authorList>
            <person name="Hosaka K."/>
        </authorList>
    </citation>
    <scope>NUCLEOTIDE SEQUENCE</scope>
    <source>
        <tissue evidence="5">Young leaves</tissue>
    </source>
</reference>
<dbReference type="PANTHER" id="PTHR48062:SF6">
    <property type="entry name" value="LEUCINE-RICH REPEAT RECEPTOR PROTEIN KINASE MSL1-LIKE ISOFORM X1"/>
    <property type="match status" value="1"/>
</dbReference>